<proteinExistence type="predicted"/>
<evidence type="ECO:0000313" key="1">
    <source>
        <dbReference type="EMBL" id="APX22643.1"/>
    </source>
</evidence>
<dbReference type="EMBL" id="CP014796">
    <property type="protein sequence ID" value="APX22643.1"/>
    <property type="molecule type" value="Genomic_DNA"/>
</dbReference>
<sequence length="60" mass="6588">MDAIKITEYAQALYRAHGDRAEAEAARKARGCEEKGDAAQAEDWRAVQAAVRSQRGALQK</sequence>
<keyword evidence="2" id="KW-1185">Reference proteome</keyword>
<dbReference type="Proteomes" id="UP000186559">
    <property type="component" value="Chromosome"/>
</dbReference>
<name>A0A1U7D3F8_9RHOB</name>
<gene>
    <name evidence="1" type="ORF">Ga0080559_TMP1847</name>
</gene>
<protein>
    <submittedName>
        <fullName evidence="1">Uncharacterized protein</fullName>
    </submittedName>
</protein>
<evidence type="ECO:0000313" key="2">
    <source>
        <dbReference type="Proteomes" id="UP000186559"/>
    </source>
</evidence>
<dbReference type="RefSeq" id="WP_017467127.1">
    <property type="nucleotide sequence ID" value="NZ_BMEW01000004.1"/>
</dbReference>
<dbReference type="KEGG" id="tpro:Ga0080559_TMP1847"/>
<reference evidence="1 2" key="1">
    <citation type="submission" date="2016-03" db="EMBL/GenBank/DDBJ databases">
        <title>Deep-sea bacteria in the southern Pacific.</title>
        <authorList>
            <person name="Tang K."/>
        </authorList>
    </citation>
    <scope>NUCLEOTIDE SEQUENCE [LARGE SCALE GENOMIC DNA]</scope>
    <source>
        <strain evidence="1 2">JLT2016</strain>
    </source>
</reference>
<organism evidence="1 2">
    <name type="scientific">Salipiger profundus</name>
    <dbReference type="NCBI Taxonomy" id="1229727"/>
    <lineage>
        <taxon>Bacteria</taxon>
        <taxon>Pseudomonadati</taxon>
        <taxon>Pseudomonadota</taxon>
        <taxon>Alphaproteobacteria</taxon>
        <taxon>Rhodobacterales</taxon>
        <taxon>Roseobacteraceae</taxon>
        <taxon>Salipiger</taxon>
    </lineage>
</organism>
<dbReference type="AlphaFoldDB" id="A0A1U7D3F8"/>
<accession>A0A1U7D3F8</accession>